<proteinExistence type="predicted"/>
<evidence type="ECO:0000313" key="2">
    <source>
        <dbReference type="EMBL" id="TMP78642.1"/>
    </source>
</evidence>
<accession>A0A4Q7IH65</accession>
<sequence length="198" mass="22978">MRTLIVTDIFGCTKSLIEFSNQFDGEIEIVSPYDDGEYKQSLQEQHAYDYFIQHLGHDAYADKVQESLIRFSPEFIISFSAGATASWRALARTPLKRVQKMIAFYPGQIRNFTDLNPNCHVDIYFPEYEKHFELNPVISILKTIPCLSVVKSRYYHGFMNQMSEGYNHDAYQHYSQICQLEQQILVNLTDKHTNSSLA</sequence>
<dbReference type="AlphaFoldDB" id="A0A4Q7IH65"/>
<evidence type="ECO:0000313" key="4">
    <source>
        <dbReference type="Proteomes" id="UP000307362"/>
    </source>
</evidence>
<reference evidence="2 4" key="1">
    <citation type="submission" date="2017-12" db="EMBL/GenBank/DDBJ databases">
        <authorList>
            <person name="Paulsen S."/>
            <person name="Gram L.K."/>
        </authorList>
    </citation>
    <scope>NUCLEOTIDE SEQUENCE [LARGE SCALE GENOMIC DNA]</scope>
    <source>
        <strain evidence="2 4">S1189</strain>
    </source>
</reference>
<dbReference type="EMBL" id="PNCM01000036">
    <property type="protein sequence ID" value="TMP78642.1"/>
    <property type="molecule type" value="Genomic_DNA"/>
</dbReference>
<name>A0A4Q7IH65_9GAMM</name>
<evidence type="ECO:0000313" key="3">
    <source>
        <dbReference type="Proteomes" id="UP000291338"/>
    </source>
</evidence>
<dbReference type="RefSeq" id="WP_130257174.1">
    <property type="nucleotide sequence ID" value="NZ_PNCM01000036.1"/>
</dbReference>
<reference evidence="1 3" key="2">
    <citation type="submission" date="2018-01" db="EMBL/GenBank/DDBJ databases">
        <title>Co-occurrence of chitin degradation, pigmentation and bioactivity in marine Pseudoalteromonas.</title>
        <authorList>
            <person name="Paulsen S."/>
            <person name="Gram L."/>
            <person name="Machado H."/>
        </authorList>
    </citation>
    <scope>NUCLEOTIDE SEQUENCE [LARGE SCALE GENOMIC DNA]</scope>
    <source>
        <strain evidence="1 3">S3898</strain>
    </source>
</reference>
<dbReference type="Proteomes" id="UP000291338">
    <property type="component" value="Unassembled WGS sequence"/>
</dbReference>
<reference evidence="2" key="4">
    <citation type="submission" date="2019-09" db="EMBL/GenBank/DDBJ databases">
        <title>Co-occurence of chitin degradation, pigmentation and bioactivity in marine Pseudoalteromonas.</title>
        <authorList>
            <person name="Sonnenschein E.C."/>
            <person name="Bech P.K."/>
        </authorList>
    </citation>
    <scope>NUCLEOTIDE SEQUENCE</scope>
    <source>
        <strain evidence="2">S1189</strain>
    </source>
</reference>
<evidence type="ECO:0000313" key="1">
    <source>
        <dbReference type="EMBL" id="RZQ51393.1"/>
    </source>
</evidence>
<dbReference type="Proteomes" id="UP000307362">
    <property type="component" value="Unassembled WGS sequence"/>
</dbReference>
<gene>
    <name evidence="1" type="ORF">C1E23_19635</name>
    <name evidence="2" type="ORF">CWB73_15975</name>
</gene>
<organism evidence="1 3">
    <name type="scientific">Pseudoalteromonas phenolica</name>
    <dbReference type="NCBI Taxonomy" id="161398"/>
    <lineage>
        <taxon>Bacteria</taxon>
        <taxon>Pseudomonadati</taxon>
        <taxon>Pseudomonadota</taxon>
        <taxon>Gammaproteobacteria</taxon>
        <taxon>Alteromonadales</taxon>
        <taxon>Pseudoalteromonadaceae</taxon>
        <taxon>Pseudoalteromonas</taxon>
    </lineage>
</organism>
<reference evidence="4" key="3">
    <citation type="submission" date="2019-06" db="EMBL/GenBank/DDBJ databases">
        <title>Co-occurence of chitin degradation, pigmentation and bioactivity in marine Pseudoalteromonas.</title>
        <authorList>
            <person name="Sonnenschein E.C."/>
            <person name="Bech P.K."/>
        </authorList>
    </citation>
    <scope>NUCLEOTIDE SEQUENCE [LARGE SCALE GENOMIC DNA]</scope>
    <source>
        <strain evidence="4">S1189</strain>
    </source>
</reference>
<protein>
    <recommendedName>
        <fullName evidence="5">Dienelactone hydrolase domain-containing protein</fullName>
    </recommendedName>
</protein>
<dbReference type="EMBL" id="PPSX01000100">
    <property type="protein sequence ID" value="RZQ51393.1"/>
    <property type="molecule type" value="Genomic_DNA"/>
</dbReference>
<evidence type="ECO:0008006" key="5">
    <source>
        <dbReference type="Google" id="ProtNLM"/>
    </source>
</evidence>
<comment type="caution">
    <text evidence="1">The sequence shown here is derived from an EMBL/GenBank/DDBJ whole genome shotgun (WGS) entry which is preliminary data.</text>
</comment>
<dbReference type="OrthoDB" id="8478808at2"/>